<evidence type="ECO:0000313" key="3">
    <source>
        <dbReference type="Proteomes" id="UP000693970"/>
    </source>
</evidence>
<reference evidence="2" key="2">
    <citation type="submission" date="2021-04" db="EMBL/GenBank/DDBJ databases">
        <authorList>
            <person name="Podell S."/>
        </authorList>
    </citation>
    <scope>NUCLEOTIDE SEQUENCE</scope>
    <source>
        <strain evidence="2">Hildebrandi</strain>
    </source>
</reference>
<reference evidence="2" key="1">
    <citation type="journal article" date="2021" name="Sci. Rep.">
        <title>Diploid genomic architecture of Nitzschia inconspicua, an elite biomass production diatom.</title>
        <authorList>
            <person name="Oliver A."/>
            <person name="Podell S."/>
            <person name="Pinowska A."/>
            <person name="Traller J.C."/>
            <person name="Smith S.R."/>
            <person name="McClure R."/>
            <person name="Beliaev A."/>
            <person name="Bohutskyi P."/>
            <person name="Hill E.A."/>
            <person name="Rabines A."/>
            <person name="Zheng H."/>
            <person name="Allen L.Z."/>
            <person name="Kuo A."/>
            <person name="Grigoriev I.V."/>
            <person name="Allen A.E."/>
            <person name="Hazlebeck D."/>
            <person name="Allen E.E."/>
        </authorList>
    </citation>
    <scope>NUCLEOTIDE SEQUENCE</scope>
    <source>
        <strain evidence="2">Hildebrandi</strain>
    </source>
</reference>
<feature type="compositionally biased region" description="Low complexity" evidence="1">
    <location>
        <begin position="242"/>
        <end position="267"/>
    </location>
</feature>
<dbReference type="AlphaFoldDB" id="A0A9K3KBL9"/>
<proteinExistence type="predicted"/>
<feature type="compositionally biased region" description="Low complexity" evidence="1">
    <location>
        <begin position="130"/>
        <end position="141"/>
    </location>
</feature>
<organism evidence="2 3">
    <name type="scientific">Nitzschia inconspicua</name>
    <dbReference type="NCBI Taxonomy" id="303405"/>
    <lineage>
        <taxon>Eukaryota</taxon>
        <taxon>Sar</taxon>
        <taxon>Stramenopiles</taxon>
        <taxon>Ochrophyta</taxon>
        <taxon>Bacillariophyta</taxon>
        <taxon>Bacillariophyceae</taxon>
        <taxon>Bacillariophycidae</taxon>
        <taxon>Bacillariales</taxon>
        <taxon>Bacillariaceae</taxon>
        <taxon>Nitzschia</taxon>
    </lineage>
</organism>
<dbReference type="EMBL" id="JAGRRH010000028">
    <property type="protein sequence ID" value="KAG7339963.1"/>
    <property type="molecule type" value="Genomic_DNA"/>
</dbReference>
<feature type="compositionally biased region" description="Low complexity" evidence="1">
    <location>
        <begin position="154"/>
        <end position="168"/>
    </location>
</feature>
<comment type="caution">
    <text evidence="2">The sequence shown here is derived from an EMBL/GenBank/DDBJ whole genome shotgun (WGS) entry which is preliminary data.</text>
</comment>
<evidence type="ECO:0000256" key="1">
    <source>
        <dbReference type="SAM" id="MobiDB-lite"/>
    </source>
</evidence>
<gene>
    <name evidence="2" type="ORF">IV203_006366</name>
</gene>
<feature type="region of interest" description="Disordered" evidence="1">
    <location>
        <begin position="1"/>
        <end position="23"/>
    </location>
</feature>
<feature type="region of interest" description="Disordered" evidence="1">
    <location>
        <begin position="35"/>
        <end position="168"/>
    </location>
</feature>
<feature type="compositionally biased region" description="Low complexity" evidence="1">
    <location>
        <begin position="347"/>
        <end position="375"/>
    </location>
</feature>
<accession>A0A9K3KBL9</accession>
<feature type="region of interest" description="Disordered" evidence="1">
    <location>
        <begin position="322"/>
        <end position="425"/>
    </location>
</feature>
<name>A0A9K3KBL9_9STRA</name>
<feature type="compositionally biased region" description="Polar residues" evidence="1">
    <location>
        <begin position="394"/>
        <end position="411"/>
    </location>
</feature>
<feature type="region of interest" description="Disordered" evidence="1">
    <location>
        <begin position="239"/>
        <end position="279"/>
    </location>
</feature>
<feature type="compositionally biased region" description="Low complexity" evidence="1">
    <location>
        <begin position="81"/>
        <end position="113"/>
    </location>
</feature>
<protein>
    <submittedName>
        <fullName evidence="2">Uncharacterized protein</fullName>
    </submittedName>
</protein>
<dbReference type="Proteomes" id="UP000693970">
    <property type="component" value="Unassembled WGS sequence"/>
</dbReference>
<evidence type="ECO:0000313" key="2">
    <source>
        <dbReference type="EMBL" id="KAG7339963.1"/>
    </source>
</evidence>
<keyword evidence="3" id="KW-1185">Reference proteome</keyword>
<sequence length="425" mass="45735">MTTRQKGYHNHVRETRTTFSSSLAMLENPEDYYHAFGESSSKSYSFPTEGNLDPPPPPLKRFTKGGGGRTAGEEEKDTDTTRSASSSSTTSTTSSSSTTNNTTTPTPKTATKTFQRYAPPEENTPKAKIPTTATSPSSTYTPPSPPLKRYNLESTTSTSSSLRPTSPTRVRFQADSAGMMMEAPCVRLQPNHFVPLPIPPRNKVVRFQQETSGGPMLDATPSTSVPKPKPVVPLTTANIIDSSTPTTETGPLTEPSATSPTTAAAAASPPPPPSSAFIEGDAAGNLKFQQSHDVPRPQVSPPLRQYYYRPLQFPTDSAGMMMMQPNVVPKPKPIPPLTVDQIKGTDTTTSSSTTTPSSTSSSRTTPTPSSSSSSSQQHKLEDKATPPNDDQYYKAQTKQVTDSGITGQPRQPTLLWEQRQSDYLG</sequence>
<feature type="compositionally biased region" description="Polar residues" evidence="1">
    <location>
        <begin position="38"/>
        <end position="48"/>
    </location>
</feature>
<feature type="compositionally biased region" description="Basic residues" evidence="1">
    <location>
        <begin position="1"/>
        <end position="10"/>
    </location>
</feature>